<gene>
    <name evidence="6" type="primary">glyA</name>
    <name evidence="9" type="ORF">AUK04_03800</name>
</gene>
<dbReference type="PANTHER" id="PTHR11680:SF35">
    <property type="entry name" value="SERINE HYDROXYMETHYLTRANSFERASE 1"/>
    <property type="match status" value="1"/>
</dbReference>
<dbReference type="InterPro" id="IPR049943">
    <property type="entry name" value="Ser_HO-MeTrfase-like"/>
</dbReference>
<comment type="pathway">
    <text evidence="6">One-carbon metabolism; tetrahydrofolate interconversion.</text>
</comment>
<dbReference type="GO" id="GO:0035999">
    <property type="term" value="P:tetrahydrofolate interconversion"/>
    <property type="evidence" value="ECO:0007669"/>
    <property type="project" value="UniProtKB-UniRule"/>
</dbReference>
<sequence>MKFINKIDPEIATLIELEEKRQKETLMMIPSENIASYAVEEAMGSILGNKYGEGYPQRRYYQGNQLIDQLETLVIERAKKLFKVEAVNVQPLSGSPANFAVYTALLNPGNTIMGLSLSSGGHLTHGAPFTASSKYFHSVQYNTDKNGWIDYDELLALAKKSKPKIIIASTTAYARILDWKKFSEIAEEVSAFLMTDISHLAGLIAAGVYPSPAPYAHIITTTTHKTLRGPRGAMIMTTQKGLNKDPDLVKKINKAIIPGIQGGPHFNNIAGIGIALKEASTSNFKRYAAQILKNAQIIASELIKYDFNLITGGTDSHLILIDLRNKCLLGNTAAEGLEVAGIIINRNGIPYDPNPPFYPSGIRIGTPGVTSRGMKKKEMKIIVKLINQTINALIETKIKLKINSEKDKIIRQEIIRKTSSLKQINQTVKQLCRKFPLVKQY</sequence>
<evidence type="ECO:0000259" key="8">
    <source>
        <dbReference type="Pfam" id="PF00464"/>
    </source>
</evidence>
<comment type="function">
    <text evidence="6">Catalyzes the reversible interconversion of serine and glycine with tetrahydrofolate (THF) serving as the one-carbon carrier. This reaction serves as the major source of one-carbon groups required for the biosynthesis of purines, thymidylate, methionine, and other important biomolecules. Also exhibits THF-independent aldolase activity toward beta-hydroxyamino acids, producing glycine and aldehydes, via a retro-aldol mechanism.</text>
</comment>
<dbReference type="InterPro" id="IPR015424">
    <property type="entry name" value="PyrdxlP-dep_Trfase"/>
</dbReference>
<dbReference type="UniPathway" id="UPA00193"/>
<name>A0A1J5HVV9_9BACT</name>
<dbReference type="GO" id="GO:0030170">
    <property type="term" value="F:pyridoxal phosphate binding"/>
    <property type="evidence" value="ECO:0007669"/>
    <property type="project" value="UniProtKB-UniRule"/>
</dbReference>
<dbReference type="InterPro" id="IPR015421">
    <property type="entry name" value="PyrdxlP-dep_Trfase_major"/>
</dbReference>
<evidence type="ECO:0000256" key="5">
    <source>
        <dbReference type="ARBA" id="ARBA00022898"/>
    </source>
</evidence>
<dbReference type="AlphaFoldDB" id="A0A1J5HVV9"/>
<comment type="cofactor">
    <cofactor evidence="1 6 7">
        <name>pyridoxal 5'-phosphate</name>
        <dbReference type="ChEBI" id="CHEBI:597326"/>
    </cofactor>
</comment>
<reference evidence="9 10" key="1">
    <citation type="journal article" date="2016" name="Environ. Microbiol.">
        <title>Genomic resolution of a cold subsurface aquifer community provides metabolic insights for novel microbes adapted to high CO concentrations.</title>
        <authorList>
            <person name="Probst A.J."/>
            <person name="Castelle C.J."/>
            <person name="Singh A."/>
            <person name="Brown C.T."/>
            <person name="Anantharaman K."/>
            <person name="Sharon I."/>
            <person name="Hug L.A."/>
            <person name="Burstein D."/>
            <person name="Emerson J.B."/>
            <person name="Thomas B.C."/>
            <person name="Banfield J.F."/>
        </authorList>
    </citation>
    <scope>NUCLEOTIDE SEQUENCE [LARGE SCALE GENOMIC DNA]</scope>
    <source>
        <strain evidence="9">CG2_30_33_16</strain>
    </source>
</reference>
<evidence type="ECO:0000313" key="10">
    <source>
        <dbReference type="Proteomes" id="UP000183758"/>
    </source>
</evidence>
<dbReference type="EC" id="2.1.2.1" evidence="6"/>
<dbReference type="PANTHER" id="PTHR11680">
    <property type="entry name" value="SERINE HYDROXYMETHYLTRANSFERASE"/>
    <property type="match status" value="1"/>
</dbReference>
<keyword evidence="5 6" id="KW-0663">Pyridoxal phosphate</keyword>
<dbReference type="EMBL" id="MNZM01000094">
    <property type="protein sequence ID" value="OIP83088.1"/>
    <property type="molecule type" value="Genomic_DNA"/>
</dbReference>
<dbReference type="Proteomes" id="UP000183758">
    <property type="component" value="Unassembled WGS sequence"/>
</dbReference>
<feature type="binding site" evidence="6">
    <location>
        <position position="117"/>
    </location>
    <ligand>
        <name>(6S)-5,6,7,8-tetrahydrofolate</name>
        <dbReference type="ChEBI" id="CHEBI:57453"/>
    </ligand>
</feature>
<evidence type="ECO:0000256" key="2">
    <source>
        <dbReference type="ARBA" id="ARBA00006376"/>
    </source>
</evidence>
<dbReference type="SUPFAM" id="SSF53383">
    <property type="entry name" value="PLP-dependent transferases"/>
    <property type="match status" value="1"/>
</dbReference>
<evidence type="ECO:0000313" key="9">
    <source>
        <dbReference type="EMBL" id="OIP83088.1"/>
    </source>
</evidence>
<dbReference type="CDD" id="cd00378">
    <property type="entry name" value="SHMT"/>
    <property type="match status" value="1"/>
</dbReference>
<comment type="caution">
    <text evidence="9">The sequence shown here is derived from an EMBL/GenBank/DDBJ whole genome shotgun (WGS) entry which is preliminary data.</text>
</comment>
<dbReference type="GO" id="GO:0004372">
    <property type="term" value="F:glycine hydroxymethyltransferase activity"/>
    <property type="evidence" value="ECO:0007669"/>
    <property type="project" value="UniProtKB-UniRule"/>
</dbReference>
<dbReference type="GO" id="GO:0019264">
    <property type="term" value="P:glycine biosynthetic process from serine"/>
    <property type="evidence" value="ECO:0007669"/>
    <property type="project" value="UniProtKB-UniRule"/>
</dbReference>
<comment type="similarity">
    <text evidence="2 6">Belongs to the SHMT family.</text>
</comment>
<evidence type="ECO:0000256" key="4">
    <source>
        <dbReference type="ARBA" id="ARBA00022679"/>
    </source>
</evidence>
<comment type="pathway">
    <text evidence="6">Amino-acid biosynthesis; glycine biosynthesis; glycine from L-serine: step 1/1.</text>
</comment>
<comment type="caution">
    <text evidence="6">Lacks conserved residue(s) required for the propagation of feature annotation.</text>
</comment>
<organism evidence="9 10">
    <name type="scientific">Candidatus Roizmanbacteria bacterium CG2_30_33_16</name>
    <dbReference type="NCBI Taxonomy" id="1805340"/>
    <lineage>
        <taxon>Bacteria</taxon>
        <taxon>Candidatus Roizmaniibacteriota</taxon>
    </lineage>
</organism>
<dbReference type="HAMAP" id="MF_00051">
    <property type="entry name" value="SHMT"/>
    <property type="match status" value="1"/>
</dbReference>
<dbReference type="InterPro" id="IPR001085">
    <property type="entry name" value="Ser_HO-MeTrfase"/>
</dbReference>
<accession>A0A1J5HVV9</accession>
<feature type="modified residue" description="N6-(pyridoxal phosphate)lysine" evidence="6 7">
    <location>
        <position position="225"/>
    </location>
</feature>
<dbReference type="Gene3D" id="3.40.640.10">
    <property type="entry name" value="Type I PLP-dependent aspartate aminotransferase-like (Major domain)"/>
    <property type="match status" value="1"/>
</dbReference>
<dbReference type="PIRSF" id="PIRSF000412">
    <property type="entry name" value="SHMT"/>
    <property type="match status" value="1"/>
</dbReference>
<feature type="domain" description="Serine hydroxymethyltransferase-like" evidence="8">
    <location>
        <begin position="5"/>
        <end position="386"/>
    </location>
</feature>
<evidence type="ECO:0000256" key="7">
    <source>
        <dbReference type="PIRSR" id="PIRSR000412-50"/>
    </source>
</evidence>
<dbReference type="Gene3D" id="3.90.1150.10">
    <property type="entry name" value="Aspartate Aminotransferase, domain 1"/>
    <property type="match status" value="1"/>
</dbReference>
<dbReference type="GO" id="GO:0005829">
    <property type="term" value="C:cytosol"/>
    <property type="evidence" value="ECO:0007669"/>
    <property type="project" value="TreeGrafter"/>
</dbReference>
<dbReference type="UniPathway" id="UPA00288">
    <property type="reaction ID" value="UER01023"/>
</dbReference>
<evidence type="ECO:0000256" key="3">
    <source>
        <dbReference type="ARBA" id="ARBA00022563"/>
    </source>
</evidence>
<keyword evidence="4 6" id="KW-0808">Transferase</keyword>
<dbReference type="InterPro" id="IPR015422">
    <property type="entry name" value="PyrdxlP-dep_Trfase_small"/>
</dbReference>
<evidence type="ECO:0000256" key="6">
    <source>
        <dbReference type="HAMAP-Rule" id="MF_00051"/>
    </source>
</evidence>
<keyword evidence="6" id="KW-0028">Amino-acid biosynthesis</keyword>
<comment type="subunit">
    <text evidence="6">Homodimer.</text>
</comment>
<feature type="site" description="Plays an important role in substrate specificity" evidence="6">
    <location>
        <position position="224"/>
    </location>
</feature>
<comment type="catalytic activity">
    <reaction evidence="6">
        <text>(6R)-5,10-methylene-5,6,7,8-tetrahydrofolate + glycine + H2O = (6S)-5,6,7,8-tetrahydrofolate + L-serine</text>
        <dbReference type="Rhea" id="RHEA:15481"/>
        <dbReference type="ChEBI" id="CHEBI:15377"/>
        <dbReference type="ChEBI" id="CHEBI:15636"/>
        <dbReference type="ChEBI" id="CHEBI:33384"/>
        <dbReference type="ChEBI" id="CHEBI:57305"/>
        <dbReference type="ChEBI" id="CHEBI:57453"/>
        <dbReference type="EC" id="2.1.2.1"/>
    </reaction>
</comment>
<proteinExistence type="inferred from homology"/>
<dbReference type="PROSITE" id="PS00096">
    <property type="entry name" value="SHMT"/>
    <property type="match status" value="1"/>
</dbReference>
<comment type="subcellular location">
    <subcellularLocation>
        <location evidence="6">Cytoplasm</location>
    </subcellularLocation>
</comment>
<dbReference type="InterPro" id="IPR019798">
    <property type="entry name" value="Ser_HO-MeTrfase_PLP_BS"/>
</dbReference>
<evidence type="ECO:0000256" key="1">
    <source>
        <dbReference type="ARBA" id="ARBA00001933"/>
    </source>
</evidence>
<protein>
    <recommendedName>
        <fullName evidence="6">Serine hydroxymethyltransferase</fullName>
        <shortName evidence="6">SHMT</shortName>
        <shortName evidence="6">Serine methylase</shortName>
        <ecNumber evidence="6">2.1.2.1</ecNumber>
    </recommendedName>
</protein>
<dbReference type="Pfam" id="PF00464">
    <property type="entry name" value="SHMT"/>
    <property type="match status" value="1"/>
</dbReference>
<dbReference type="NCBIfam" id="NF000586">
    <property type="entry name" value="PRK00011.1"/>
    <property type="match status" value="1"/>
</dbReference>
<feature type="binding site" evidence="6">
    <location>
        <begin position="121"/>
        <end position="123"/>
    </location>
    <ligand>
        <name>(6S)-5,6,7,8-tetrahydrofolate</name>
        <dbReference type="ChEBI" id="CHEBI:57453"/>
    </ligand>
</feature>
<keyword evidence="3 6" id="KW-0554">One-carbon metabolism</keyword>
<dbReference type="InterPro" id="IPR039429">
    <property type="entry name" value="SHMT-like_dom"/>
</dbReference>
<keyword evidence="6" id="KW-0963">Cytoplasm</keyword>